<name>A0ABN8XDJ4_9GAMM</name>
<reference evidence="1 2" key="1">
    <citation type="submission" date="2023-03" db="EMBL/GenBank/DDBJ databases">
        <authorList>
            <person name="Pearce D."/>
        </authorList>
    </citation>
    <scope>NUCLEOTIDE SEQUENCE [LARGE SCALE GENOMIC DNA]</scope>
    <source>
        <strain evidence="1">Msz</strain>
    </source>
</reference>
<dbReference type="Proteomes" id="UP001162030">
    <property type="component" value="Chromosome"/>
</dbReference>
<gene>
    <name evidence="1" type="ORF">MSZNOR_4440</name>
</gene>
<evidence type="ECO:0000313" key="2">
    <source>
        <dbReference type="Proteomes" id="UP001162030"/>
    </source>
</evidence>
<protein>
    <submittedName>
        <fullName evidence="1">Uncharacterized protein</fullName>
    </submittedName>
</protein>
<sequence length="116" mass="13394">MSALVDKVYTKDFSRKFWGWIFLNFVIDIAKTRLVVFLEAGWGVALFAIRAGLSNPPYRDAVHEWTPTRPERPSEGPTRKLSKNWSYFRGLLESRINVPAALSDGESRRVRPRPCR</sequence>
<evidence type="ECO:0000313" key="1">
    <source>
        <dbReference type="EMBL" id="CAI8950500.1"/>
    </source>
</evidence>
<dbReference type="EMBL" id="OX458333">
    <property type="protein sequence ID" value="CAI8950500.1"/>
    <property type="molecule type" value="Genomic_DNA"/>
</dbReference>
<proteinExistence type="predicted"/>
<keyword evidence="2" id="KW-1185">Reference proteome</keyword>
<organism evidence="1 2">
    <name type="scientific">Methylocaldum szegediense</name>
    <dbReference type="NCBI Taxonomy" id="73780"/>
    <lineage>
        <taxon>Bacteria</taxon>
        <taxon>Pseudomonadati</taxon>
        <taxon>Pseudomonadota</taxon>
        <taxon>Gammaproteobacteria</taxon>
        <taxon>Methylococcales</taxon>
        <taxon>Methylococcaceae</taxon>
        <taxon>Methylocaldum</taxon>
    </lineage>
</organism>
<accession>A0ABN8XDJ4</accession>